<dbReference type="GO" id="GO:0005783">
    <property type="term" value="C:endoplasmic reticulum"/>
    <property type="evidence" value="ECO:0007669"/>
    <property type="project" value="TreeGrafter"/>
</dbReference>
<dbReference type="PANTHER" id="PTHR16489:SF12">
    <property type="entry name" value="GH11727P"/>
    <property type="match status" value="1"/>
</dbReference>
<keyword evidence="9" id="KW-0426">Late protein</keyword>
<evidence type="ECO:0000256" key="5">
    <source>
        <dbReference type="ARBA" id="ARBA00019072"/>
    </source>
</evidence>
<proteinExistence type="inferred from homology"/>
<evidence type="ECO:0000256" key="8">
    <source>
        <dbReference type="ARBA" id="ARBA00022830"/>
    </source>
</evidence>
<feature type="region of interest" description="Disordered" evidence="13">
    <location>
        <begin position="31"/>
        <end position="56"/>
    </location>
</feature>
<dbReference type="OrthoDB" id="5976067at2759"/>
<sequence>MVVMCDTPQRKSRSQSDQLIMAKTLLADWRGGQFEKQDEGSDCETEWSEEEDNDVSEMSLENRAIWKSFLNARDHNNPFHLSIKVKTSENDHRETEGKKGVESVPLSIQGKHLPECSEEEDSDWSEEEVSEMSSENRDLWEFFLNNSDPYNLLHVSCSTKVKTSDYDHTDDEEEEEEPFFLGSQKKGSTEISKEEETDWSIERLLDIKDLKNAAHNQLHVSCPTEVKLKVSEIQQTPAPLRHTACEVGQSTKKPAKKVRFSKQLTIHTLQTWSAESRAARDGSCWMEMARDRHRFKRRVNQAEEIISTCLTAQHRAKVIASLLNRSERSSLVTDCQKKLLSFIMAAIFLKIFVCTAVVFSSIR</sequence>
<dbReference type="Proteomes" id="UP000319801">
    <property type="component" value="Unassembled WGS sequence"/>
</dbReference>
<comment type="similarity">
    <text evidence="2">Belongs to the asfivirus DP71L family.</text>
</comment>
<keyword evidence="14" id="KW-0472">Membrane</keyword>
<feature type="transmembrane region" description="Helical" evidence="14">
    <location>
        <begin position="339"/>
        <end position="359"/>
    </location>
</feature>
<dbReference type="GO" id="GO:0034976">
    <property type="term" value="P:response to endoplasmic reticulum stress"/>
    <property type="evidence" value="ECO:0007669"/>
    <property type="project" value="TreeGrafter"/>
</dbReference>
<comment type="function">
    <text evidence="1">Interacts with the host phosphatase PP1 catalytic subunit (PPP1CB) and recruits it to dephosphorylate EIF2S1/eIF2alpha and therefore restores the host translation that has been shut-down by the host. Also inhibits the EIF2S1/eIF2alpha-ATF4-DDIT3/CHOP pathway.</text>
</comment>
<name>A0A556TVA2_BAGYA</name>
<gene>
    <name evidence="16" type="ORF">Baya_5085</name>
</gene>
<accession>A0A556TVA2</accession>
<keyword evidence="8" id="KW-1114">Inhibition of host interferon signaling pathway by virus</keyword>
<evidence type="ECO:0000256" key="1">
    <source>
        <dbReference type="ARBA" id="ARBA00003756"/>
    </source>
</evidence>
<evidence type="ECO:0000256" key="2">
    <source>
        <dbReference type="ARBA" id="ARBA00007512"/>
    </source>
</evidence>
<evidence type="ECO:0000256" key="9">
    <source>
        <dbReference type="ARBA" id="ARBA00022921"/>
    </source>
</evidence>
<evidence type="ECO:0000256" key="13">
    <source>
        <dbReference type="SAM" id="MobiDB-lite"/>
    </source>
</evidence>
<keyword evidence="10" id="KW-0922">Interferon antiviral system evasion</keyword>
<evidence type="ECO:0000313" key="16">
    <source>
        <dbReference type="EMBL" id="TSK82189.1"/>
    </source>
</evidence>
<dbReference type="GO" id="GO:0000164">
    <property type="term" value="C:protein phosphatase type 1 complex"/>
    <property type="evidence" value="ECO:0007669"/>
    <property type="project" value="TreeGrafter"/>
</dbReference>
<protein>
    <recommendedName>
        <fullName evidence="5">Protein DP71L</fullName>
    </recommendedName>
    <alternativeName>
        <fullName evidence="12">MyD116 homolog</fullName>
    </alternativeName>
</protein>
<dbReference type="GO" id="GO:0019888">
    <property type="term" value="F:protein phosphatase regulator activity"/>
    <property type="evidence" value="ECO:0007669"/>
    <property type="project" value="TreeGrafter"/>
</dbReference>
<keyword evidence="7" id="KW-1090">Inhibition of host innate immune response by virus</keyword>
<dbReference type="Pfam" id="PF10488">
    <property type="entry name" value="PP1c_bdg"/>
    <property type="match status" value="1"/>
</dbReference>
<evidence type="ECO:0000256" key="14">
    <source>
        <dbReference type="SAM" id="Phobius"/>
    </source>
</evidence>
<evidence type="ECO:0000256" key="7">
    <source>
        <dbReference type="ARBA" id="ARBA00022632"/>
    </source>
</evidence>
<evidence type="ECO:0000256" key="12">
    <source>
        <dbReference type="ARBA" id="ARBA00031298"/>
    </source>
</evidence>
<keyword evidence="14" id="KW-0812">Transmembrane</keyword>
<keyword evidence="14" id="KW-1133">Transmembrane helix</keyword>
<dbReference type="GO" id="GO:0051246">
    <property type="term" value="P:regulation of protein metabolic process"/>
    <property type="evidence" value="ECO:0007669"/>
    <property type="project" value="UniProtKB-ARBA"/>
</dbReference>
<keyword evidence="17" id="KW-1185">Reference proteome</keyword>
<comment type="subunit">
    <text evidence="4">Interacts (via C-terminus) with host PPP1CB.</text>
</comment>
<dbReference type="AlphaFoldDB" id="A0A556TVA2"/>
<evidence type="ECO:0000256" key="10">
    <source>
        <dbReference type="ARBA" id="ARBA00023258"/>
    </source>
</evidence>
<dbReference type="InterPro" id="IPR019523">
    <property type="entry name" value="Prot_Pase1_reg-su15A/B_C"/>
</dbReference>
<reference evidence="16 17" key="1">
    <citation type="journal article" date="2019" name="Genome Biol. Evol.">
        <title>Whole-Genome Sequencing of the Giant Devil Catfish, Bagarius yarrelli.</title>
        <authorList>
            <person name="Jiang W."/>
            <person name="Lv Y."/>
            <person name="Cheng L."/>
            <person name="Yang K."/>
            <person name="Chao B."/>
            <person name="Wang X."/>
            <person name="Li Y."/>
            <person name="Pan X."/>
            <person name="You X."/>
            <person name="Zhang Y."/>
            <person name="Yang J."/>
            <person name="Li J."/>
            <person name="Zhang X."/>
            <person name="Liu S."/>
            <person name="Sun C."/>
            <person name="Yang J."/>
            <person name="Shi Q."/>
        </authorList>
    </citation>
    <scope>NUCLEOTIDE SEQUENCE [LARGE SCALE GENOMIC DNA]</scope>
    <source>
        <strain evidence="16">JWS20170419001</strain>
        <tissue evidence="16">Muscle</tissue>
    </source>
</reference>
<evidence type="ECO:0000256" key="11">
    <source>
        <dbReference type="ARBA" id="ARBA00023280"/>
    </source>
</evidence>
<feature type="compositionally biased region" description="Acidic residues" evidence="13">
    <location>
        <begin position="168"/>
        <end position="178"/>
    </location>
</feature>
<evidence type="ECO:0000256" key="4">
    <source>
        <dbReference type="ARBA" id="ARBA00011204"/>
    </source>
</evidence>
<feature type="region of interest" description="Disordered" evidence="13">
    <location>
        <begin position="163"/>
        <end position="195"/>
    </location>
</feature>
<feature type="compositionally biased region" description="Acidic residues" evidence="13">
    <location>
        <begin position="40"/>
        <end position="55"/>
    </location>
</feature>
<evidence type="ECO:0000259" key="15">
    <source>
        <dbReference type="Pfam" id="PF10488"/>
    </source>
</evidence>
<dbReference type="InterPro" id="IPR051254">
    <property type="entry name" value="PPP1R15"/>
</dbReference>
<keyword evidence="11" id="KW-0899">Viral immunoevasion</keyword>
<keyword evidence="6" id="KW-0945">Host-virus interaction</keyword>
<evidence type="ECO:0000256" key="6">
    <source>
        <dbReference type="ARBA" id="ARBA00022581"/>
    </source>
</evidence>
<comment type="caution">
    <text evidence="16">The sequence shown here is derived from an EMBL/GenBank/DDBJ whole genome shotgun (WGS) entry which is preliminary data.</text>
</comment>
<feature type="domain" description="Protein phosphatase 1 regulatory subunit 15A/B C-terminal" evidence="15">
    <location>
        <begin position="218"/>
        <end position="320"/>
    </location>
</feature>
<evidence type="ECO:0000256" key="3">
    <source>
        <dbReference type="ARBA" id="ARBA00010161"/>
    </source>
</evidence>
<comment type="similarity">
    <text evidence="3">Belongs to the PPP1R15 family.</text>
</comment>
<dbReference type="EMBL" id="VCAZ01000021">
    <property type="protein sequence ID" value="TSK82189.1"/>
    <property type="molecule type" value="Genomic_DNA"/>
</dbReference>
<evidence type="ECO:0000313" key="17">
    <source>
        <dbReference type="Proteomes" id="UP000319801"/>
    </source>
</evidence>
<organism evidence="16 17">
    <name type="scientific">Bagarius yarrelli</name>
    <name type="common">Goonch</name>
    <name type="synonym">Bagrus yarrelli</name>
    <dbReference type="NCBI Taxonomy" id="175774"/>
    <lineage>
        <taxon>Eukaryota</taxon>
        <taxon>Metazoa</taxon>
        <taxon>Chordata</taxon>
        <taxon>Craniata</taxon>
        <taxon>Vertebrata</taxon>
        <taxon>Euteleostomi</taxon>
        <taxon>Actinopterygii</taxon>
        <taxon>Neopterygii</taxon>
        <taxon>Teleostei</taxon>
        <taxon>Ostariophysi</taxon>
        <taxon>Siluriformes</taxon>
        <taxon>Sisoridae</taxon>
        <taxon>Sisorinae</taxon>
        <taxon>Bagarius</taxon>
    </lineage>
</organism>
<dbReference type="PANTHER" id="PTHR16489">
    <property type="entry name" value="GH11727P"/>
    <property type="match status" value="1"/>
</dbReference>